<dbReference type="Proteomes" id="UP000054925">
    <property type="component" value="Unassembled WGS sequence"/>
</dbReference>
<keyword evidence="2" id="KW-1185">Reference proteome</keyword>
<reference evidence="1" key="1">
    <citation type="submission" date="2016-01" db="EMBL/GenBank/DDBJ databases">
        <authorList>
            <person name="Peeters C."/>
        </authorList>
    </citation>
    <scope>NUCLEOTIDE SEQUENCE [LARGE SCALE GENOMIC DNA]</scope>
    <source>
        <strain evidence="1">LMG 22937</strain>
    </source>
</reference>
<evidence type="ECO:0000313" key="1">
    <source>
        <dbReference type="EMBL" id="SAL81548.1"/>
    </source>
</evidence>
<organism evidence="1 2">
    <name type="scientific">Caballeronia terrestris</name>
    <dbReference type="NCBI Taxonomy" id="1226301"/>
    <lineage>
        <taxon>Bacteria</taxon>
        <taxon>Pseudomonadati</taxon>
        <taxon>Pseudomonadota</taxon>
        <taxon>Betaproteobacteria</taxon>
        <taxon>Burkholderiales</taxon>
        <taxon>Burkholderiaceae</taxon>
        <taxon>Caballeronia</taxon>
    </lineage>
</organism>
<proteinExistence type="predicted"/>
<sequence length="43" mass="5039">MSFMPGYPAPVFHLVARLLGDLELRRQPRFLLHDSRARRYPGT</sequence>
<comment type="caution">
    <text evidence="1">The sequence shown here is derived from an EMBL/GenBank/DDBJ whole genome shotgun (WGS) entry which is preliminary data.</text>
</comment>
<protein>
    <submittedName>
        <fullName evidence="1">Uncharacterized protein</fullName>
    </submittedName>
</protein>
<dbReference type="EMBL" id="FCOL02000063">
    <property type="protein sequence ID" value="SAL81548.1"/>
    <property type="molecule type" value="Genomic_DNA"/>
</dbReference>
<accession>A0A158KK54</accession>
<name>A0A158KK54_9BURK</name>
<dbReference type="AlphaFoldDB" id="A0A158KK54"/>
<gene>
    <name evidence="1" type="ORF">AWB67_05875</name>
</gene>
<evidence type="ECO:0000313" key="2">
    <source>
        <dbReference type="Proteomes" id="UP000054925"/>
    </source>
</evidence>